<dbReference type="RefSeq" id="XP_001027146.2">
    <property type="nucleotide sequence ID" value="XM_001027146.2"/>
</dbReference>
<dbReference type="InterPro" id="IPR014710">
    <property type="entry name" value="RmlC-like_jellyroll"/>
</dbReference>
<evidence type="ECO:0000259" key="2">
    <source>
        <dbReference type="PROSITE" id="PS50042"/>
    </source>
</evidence>
<dbReference type="InParanoid" id="Q24GG7"/>
<dbReference type="PROSITE" id="PS50042">
    <property type="entry name" value="CNMP_BINDING_3"/>
    <property type="match status" value="1"/>
</dbReference>
<evidence type="ECO:0000256" key="1">
    <source>
        <dbReference type="SAM" id="Coils"/>
    </source>
</evidence>
<keyword evidence="1" id="KW-0175">Coiled coil</keyword>
<dbReference type="HOGENOM" id="CLU_231862_0_0_1"/>
<reference evidence="4" key="1">
    <citation type="journal article" date="2006" name="PLoS Biol.">
        <title>Macronuclear genome sequence of the ciliate Tetrahymena thermophila, a model eukaryote.</title>
        <authorList>
            <person name="Eisen J.A."/>
            <person name="Coyne R.S."/>
            <person name="Wu M."/>
            <person name="Wu D."/>
            <person name="Thiagarajan M."/>
            <person name="Wortman J.R."/>
            <person name="Badger J.H."/>
            <person name="Ren Q."/>
            <person name="Amedeo P."/>
            <person name="Jones K.M."/>
            <person name="Tallon L.J."/>
            <person name="Delcher A.L."/>
            <person name="Salzberg S.L."/>
            <person name="Silva J.C."/>
            <person name="Haas B.J."/>
            <person name="Majoros W.H."/>
            <person name="Farzad M."/>
            <person name="Carlton J.M."/>
            <person name="Smith R.K. Jr."/>
            <person name="Garg J."/>
            <person name="Pearlman R.E."/>
            <person name="Karrer K.M."/>
            <person name="Sun L."/>
            <person name="Manning G."/>
            <person name="Elde N.C."/>
            <person name="Turkewitz A.P."/>
            <person name="Asai D.J."/>
            <person name="Wilkes D.E."/>
            <person name="Wang Y."/>
            <person name="Cai H."/>
            <person name="Collins K."/>
            <person name="Stewart B.A."/>
            <person name="Lee S.R."/>
            <person name="Wilamowska K."/>
            <person name="Weinberg Z."/>
            <person name="Ruzzo W.L."/>
            <person name="Wloga D."/>
            <person name="Gaertig J."/>
            <person name="Frankel J."/>
            <person name="Tsao C.-C."/>
            <person name="Gorovsky M.A."/>
            <person name="Keeling P.J."/>
            <person name="Waller R.F."/>
            <person name="Patron N.J."/>
            <person name="Cherry J.M."/>
            <person name="Stover N.A."/>
            <person name="Krieger C.J."/>
            <person name="del Toro C."/>
            <person name="Ryder H.F."/>
            <person name="Williamson S.C."/>
            <person name="Barbeau R.A."/>
            <person name="Hamilton E.P."/>
            <person name="Orias E."/>
        </authorList>
    </citation>
    <scope>NUCLEOTIDE SEQUENCE [LARGE SCALE GENOMIC DNA]</scope>
    <source>
        <strain evidence="4">SB210</strain>
    </source>
</reference>
<evidence type="ECO:0000313" key="4">
    <source>
        <dbReference type="Proteomes" id="UP000009168"/>
    </source>
</evidence>
<dbReference type="InterPro" id="IPR000595">
    <property type="entry name" value="cNMP-bd_dom"/>
</dbReference>
<dbReference type="SUPFAM" id="SSF51206">
    <property type="entry name" value="cAMP-binding domain-like"/>
    <property type="match status" value="1"/>
</dbReference>
<dbReference type="InterPro" id="IPR018490">
    <property type="entry name" value="cNMP-bd_dom_sf"/>
</dbReference>
<dbReference type="EMBL" id="GG662257">
    <property type="protein sequence ID" value="EAS06904.2"/>
    <property type="molecule type" value="Genomic_DNA"/>
</dbReference>
<sequence length="820" mass="96876">MAYVKPFFKSYQDLNSDCYLGQLDNKVQLSRQASIESDLSINEKKKLRKEFAVKNFQKPIKRLSLETQLLLKNPLSLIQSHSQNQNTSNRIDNNSQNICPSQQLYHPQTDQQFNTNFKVQIHRKNDNNLEKQDKAKKGILLKRAQIVVNEIKKNIQIHENQISLDQNCQILNYFYEQGQIFDKFNHQFVQIIEQGKLITDEINYENKYDPAAVRTMSALKAKSIFLVNGFQEKQTSKFLKAAVNNSKILRFQKNDYIYHQNEEPLYFYYLLKGELQAYSDSKRDLSFKGDIIYQRPLMEKKKGQISFNDFNDILNQFGGENIAQSQRLEKKSKQNKNQLNNLNQYLVKLNKLQKSQSEHSSIRQDQQQNQQLDKKINKQNQCTVELQDKTVRSLYYDQFDEKQKGQSKLDQLIQMSFHLGYKNTHQINKLNERALKNKYDIKPSNSLLQNPFYQKNPQNSRHRIQQFDLRRRFDNYTFRLDKSERSSQSKKQPNRKKVLQFLEGYSQRSDETSSSCDQIQYEINKSLKKSQSNKTINIHTQIKKQINNLVTPREQKQFKTTLQFYSNQQRIQNENLMQENTNQYFLNPNSQIIQNSQENLLQILEKPHQTELRNRISSFIKQKSQIKISQKQSDPQLRIIQSSLSQRQNKLKVDHLQQSPVFNASQSQIYQIQNNTSRQIYLDNSNKFQYFQSGQYVDGGDSQDYSQILQLDKTNQNQTQSNKTQNSYFLRKSYSEKSNQFLKSILNNEQKKQEKSASKNFKDSLKKTEQINEILNITNISRINQSNNLKTQDSLQDYLKISQAFDSPKQSKVNQINNIK</sequence>
<keyword evidence="4" id="KW-1185">Reference proteome</keyword>
<dbReference type="GeneID" id="7845522"/>
<name>Q24GG7_TETTS</name>
<dbReference type="AlphaFoldDB" id="Q24GG7"/>
<dbReference type="KEGG" id="tet:TTHERM_00726240"/>
<feature type="domain" description="Cyclic nucleotide-binding" evidence="2">
    <location>
        <begin position="226"/>
        <end position="282"/>
    </location>
</feature>
<organism evidence="3 4">
    <name type="scientific">Tetrahymena thermophila (strain SB210)</name>
    <dbReference type="NCBI Taxonomy" id="312017"/>
    <lineage>
        <taxon>Eukaryota</taxon>
        <taxon>Sar</taxon>
        <taxon>Alveolata</taxon>
        <taxon>Ciliophora</taxon>
        <taxon>Intramacronucleata</taxon>
        <taxon>Oligohymenophorea</taxon>
        <taxon>Hymenostomatida</taxon>
        <taxon>Tetrahymenina</taxon>
        <taxon>Tetrahymenidae</taxon>
        <taxon>Tetrahymena</taxon>
    </lineage>
</organism>
<protein>
    <submittedName>
        <fullName evidence="3">Cation channel family protein</fullName>
    </submittedName>
</protein>
<gene>
    <name evidence="3" type="ORF">TTHERM_00726240</name>
</gene>
<evidence type="ECO:0000313" key="3">
    <source>
        <dbReference type="EMBL" id="EAS06904.2"/>
    </source>
</evidence>
<dbReference type="Gene3D" id="2.60.120.10">
    <property type="entry name" value="Jelly Rolls"/>
    <property type="match status" value="1"/>
</dbReference>
<proteinExistence type="predicted"/>
<feature type="coiled-coil region" evidence="1">
    <location>
        <begin position="325"/>
        <end position="355"/>
    </location>
</feature>
<dbReference type="Proteomes" id="UP000009168">
    <property type="component" value="Unassembled WGS sequence"/>
</dbReference>
<accession>Q24GG7</accession>